<dbReference type="InterPro" id="IPR011010">
    <property type="entry name" value="DNA_brk_join_enz"/>
</dbReference>
<dbReference type="GO" id="GO:0015074">
    <property type="term" value="P:DNA integration"/>
    <property type="evidence" value="ECO:0007669"/>
    <property type="project" value="InterPro"/>
</dbReference>
<organism evidence="2 3">
    <name type="scientific">Zophobas morio</name>
    <dbReference type="NCBI Taxonomy" id="2755281"/>
    <lineage>
        <taxon>Eukaryota</taxon>
        <taxon>Metazoa</taxon>
        <taxon>Ecdysozoa</taxon>
        <taxon>Arthropoda</taxon>
        <taxon>Hexapoda</taxon>
        <taxon>Insecta</taxon>
        <taxon>Pterygota</taxon>
        <taxon>Neoptera</taxon>
        <taxon>Endopterygota</taxon>
        <taxon>Coleoptera</taxon>
        <taxon>Polyphaga</taxon>
        <taxon>Cucujiformia</taxon>
        <taxon>Tenebrionidae</taxon>
        <taxon>Zophobas</taxon>
    </lineage>
</organism>
<keyword evidence="3" id="KW-1185">Reference proteome</keyword>
<dbReference type="GO" id="GO:0003677">
    <property type="term" value="F:DNA binding"/>
    <property type="evidence" value="ECO:0007669"/>
    <property type="project" value="InterPro"/>
</dbReference>
<protein>
    <recommendedName>
        <fullName evidence="4">Tyr recombinase domain-containing protein</fullName>
    </recommendedName>
</protein>
<dbReference type="GO" id="GO:0006310">
    <property type="term" value="P:DNA recombination"/>
    <property type="evidence" value="ECO:0007669"/>
    <property type="project" value="UniProtKB-KW"/>
</dbReference>
<comment type="caution">
    <text evidence="2">The sequence shown here is derived from an EMBL/GenBank/DDBJ whole genome shotgun (WGS) entry which is preliminary data.</text>
</comment>
<sequence>MANMPLEETLNRWMKEVPKEAGVDVDIFTAHSTRRASTPAGLRKGISIEEIQRTVSWSASTATFAKLYNRAITIRKFANYIKHYSSSQDVD</sequence>
<dbReference type="Proteomes" id="UP001168821">
    <property type="component" value="Unassembled WGS sequence"/>
</dbReference>
<dbReference type="EMBL" id="JALNTZ010000007">
    <property type="protein sequence ID" value="KAJ3646226.1"/>
    <property type="molecule type" value="Genomic_DNA"/>
</dbReference>
<keyword evidence="1" id="KW-0233">DNA recombination</keyword>
<proteinExistence type="predicted"/>
<dbReference type="AlphaFoldDB" id="A0AA38I0L0"/>
<evidence type="ECO:0000256" key="1">
    <source>
        <dbReference type="ARBA" id="ARBA00023172"/>
    </source>
</evidence>
<reference evidence="2" key="1">
    <citation type="journal article" date="2023" name="G3 (Bethesda)">
        <title>Whole genome assemblies of Zophobas morio and Tenebrio molitor.</title>
        <authorList>
            <person name="Kaur S."/>
            <person name="Stinson S.A."/>
            <person name="diCenzo G.C."/>
        </authorList>
    </citation>
    <scope>NUCLEOTIDE SEQUENCE</scope>
    <source>
        <strain evidence="2">QUZm001</strain>
    </source>
</reference>
<accession>A0AA38I0L0</accession>
<dbReference type="Gene3D" id="1.10.443.10">
    <property type="entry name" value="Intergrase catalytic core"/>
    <property type="match status" value="1"/>
</dbReference>
<evidence type="ECO:0000313" key="2">
    <source>
        <dbReference type="EMBL" id="KAJ3646226.1"/>
    </source>
</evidence>
<evidence type="ECO:0008006" key="4">
    <source>
        <dbReference type="Google" id="ProtNLM"/>
    </source>
</evidence>
<evidence type="ECO:0000313" key="3">
    <source>
        <dbReference type="Proteomes" id="UP001168821"/>
    </source>
</evidence>
<dbReference type="SUPFAM" id="SSF56349">
    <property type="entry name" value="DNA breaking-rejoining enzymes"/>
    <property type="match status" value="1"/>
</dbReference>
<dbReference type="InterPro" id="IPR013762">
    <property type="entry name" value="Integrase-like_cat_sf"/>
</dbReference>
<name>A0AA38I0L0_9CUCU</name>
<gene>
    <name evidence="2" type="ORF">Zmor_023821</name>
</gene>